<comment type="caution">
    <text evidence="1">The sequence shown here is derived from an EMBL/GenBank/DDBJ whole genome shotgun (WGS) entry which is preliminary data.</text>
</comment>
<evidence type="ECO:0000313" key="1">
    <source>
        <dbReference type="EMBL" id="MTD93165.1"/>
    </source>
</evidence>
<dbReference type="RefSeq" id="WP_154737729.1">
    <property type="nucleotide sequence ID" value="NZ_WMBQ01000001.1"/>
</dbReference>
<sequence length="304" mass="32195">MTDNPDYGTALFQLLAKAEAGETAPLDAYLAADPARAATADRQYVLVARNQFGAEREGRWYAYSAQPDRNPWPGTSARTALVLLRRDPSGTLSWHEFTLPEGTWIDAISAKGSTFIIRAGGVDVTTTGDELFRVIADGAFGPPGFSKAEIARGLDKLVGRAPLDVVGPAEPGAILGSALPLILDDRVLGTFTFRPERPAHYNETSEYGPSCSLFADPSGNFAPALARAREVIPGLAAQVASGAHLVQEANPDFGKADAPRLASATFRPDGIVEITIDDDDAGSVSADLELGTDGKLRLIEIDDT</sequence>
<dbReference type="Proteomes" id="UP000440694">
    <property type="component" value="Unassembled WGS sequence"/>
</dbReference>
<accession>A0A6I3KCJ3</accession>
<dbReference type="EMBL" id="WMBQ01000001">
    <property type="protein sequence ID" value="MTD93165.1"/>
    <property type="molecule type" value="Genomic_DNA"/>
</dbReference>
<reference evidence="1 2" key="1">
    <citation type="submission" date="2019-11" db="EMBL/GenBank/DDBJ databases">
        <title>Identification of a novel strain.</title>
        <authorList>
            <person name="Xu Q."/>
            <person name="Wang G."/>
        </authorList>
    </citation>
    <scope>NUCLEOTIDE SEQUENCE [LARGE SCALE GENOMIC DNA]</scope>
    <source>
        <strain evidence="2">xq</strain>
    </source>
</reference>
<keyword evidence="2" id="KW-1185">Reference proteome</keyword>
<evidence type="ECO:0000313" key="2">
    <source>
        <dbReference type="Proteomes" id="UP000440694"/>
    </source>
</evidence>
<organism evidence="1 2">
    <name type="scientific">Hyphomicrobium album</name>
    <dbReference type="NCBI Taxonomy" id="2665159"/>
    <lineage>
        <taxon>Bacteria</taxon>
        <taxon>Pseudomonadati</taxon>
        <taxon>Pseudomonadota</taxon>
        <taxon>Alphaproteobacteria</taxon>
        <taxon>Hyphomicrobiales</taxon>
        <taxon>Hyphomicrobiaceae</taxon>
        <taxon>Hyphomicrobium</taxon>
    </lineage>
</organism>
<protein>
    <submittedName>
        <fullName evidence="1">Uncharacterized protein</fullName>
    </submittedName>
</protein>
<name>A0A6I3KCJ3_9HYPH</name>
<proteinExistence type="predicted"/>
<gene>
    <name evidence="1" type="ORF">GIW81_02315</name>
</gene>
<dbReference type="AlphaFoldDB" id="A0A6I3KCJ3"/>